<organism evidence="13 14">
    <name type="scientific">Craurococcus roseus</name>
    <dbReference type="NCBI Taxonomy" id="77585"/>
    <lineage>
        <taxon>Bacteria</taxon>
        <taxon>Pseudomonadati</taxon>
        <taxon>Pseudomonadota</taxon>
        <taxon>Alphaproteobacteria</taxon>
        <taxon>Acetobacterales</taxon>
        <taxon>Acetobacteraceae</taxon>
        <taxon>Craurococcus</taxon>
    </lineage>
</organism>
<evidence type="ECO:0000256" key="11">
    <source>
        <dbReference type="ARBA" id="ARBA00047972"/>
    </source>
</evidence>
<evidence type="ECO:0000256" key="7">
    <source>
        <dbReference type="ARBA" id="ARBA00042645"/>
    </source>
</evidence>
<keyword evidence="14" id="KW-1185">Reference proteome</keyword>
<dbReference type="PANTHER" id="PTHR16138">
    <property type="entry name" value="MYCOPHENOLIC ACID ACYL-GLUCURONIDE ESTERASE, MITOCHONDRIAL"/>
    <property type="match status" value="1"/>
</dbReference>
<reference evidence="13 14" key="1">
    <citation type="journal article" date="2019" name="Int. J. Syst. Evol. Microbiol.">
        <title>The Global Catalogue of Microorganisms (GCM) 10K type strain sequencing project: providing services to taxonomists for standard genome sequencing and annotation.</title>
        <authorList>
            <consortium name="The Broad Institute Genomics Platform"/>
            <consortium name="The Broad Institute Genome Sequencing Center for Infectious Disease"/>
            <person name="Wu L."/>
            <person name="Ma J."/>
        </authorList>
    </citation>
    <scope>NUCLEOTIDE SEQUENCE [LARGE SCALE GENOMIC DNA]</scope>
    <source>
        <strain evidence="13 14">JCM 9933</strain>
    </source>
</reference>
<comment type="function">
    <text evidence="9">Acts as an acyl-protein thioesterase that hydrolyzes fatty acids from acylated residues in proteins. Regulates the mitochondrial S-depalmitoylation of the nucleophilic active site residue of peroxiredoxin-5/PRDX5, a key antioxidant protein, therefore modulating mitochondrial antioxidant ability. Also catalyzes the deglucuronidation of mycophenolic acid acyl-glucuronide, an active metabolite of the immunosuppressant drug mycophenolate.</text>
</comment>
<name>A0ABN1ELS3_9PROT</name>
<evidence type="ECO:0000256" key="3">
    <source>
        <dbReference type="ARBA" id="ARBA00022946"/>
    </source>
</evidence>
<evidence type="ECO:0000256" key="4">
    <source>
        <dbReference type="ARBA" id="ARBA00039132"/>
    </source>
</evidence>
<keyword evidence="2 13" id="KW-0378">Hydrolase</keyword>
<dbReference type="EC" id="3.1.1.93" evidence="4"/>
<comment type="catalytic activity">
    <reaction evidence="10">
        <text>S-hexadecanoyl-L-cysteinyl-[protein] + H2O = L-cysteinyl-[protein] + hexadecanoate + H(+)</text>
        <dbReference type="Rhea" id="RHEA:19233"/>
        <dbReference type="Rhea" id="RHEA-COMP:10131"/>
        <dbReference type="Rhea" id="RHEA-COMP:11032"/>
        <dbReference type="ChEBI" id="CHEBI:7896"/>
        <dbReference type="ChEBI" id="CHEBI:15377"/>
        <dbReference type="ChEBI" id="CHEBI:15378"/>
        <dbReference type="ChEBI" id="CHEBI:29950"/>
        <dbReference type="ChEBI" id="CHEBI:74151"/>
        <dbReference type="EC" id="3.1.2.22"/>
    </reaction>
    <physiologicalReaction direction="left-to-right" evidence="10">
        <dbReference type="Rhea" id="RHEA:19234"/>
    </physiologicalReaction>
</comment>
<dbReference type="RefSeq" id="WP_343893518.1">
    <property type="nucleotide sequence ID" value="NZ_BAAAFZ010000007.1"/>
</dbReference>
<dbReference type="EC" id="3.1.2.22" evidence="1"/>
<comment type="catalytic activity">
    <reaction evidence="11">
        <text>mycophenolic acid O-acyl-beta-D-glucuronide + H2O = mycophenolate + D-glucuronate + H(+)</text>
        <dbReference type="Rhea" id="RHEA:34179"/>
        <dbReference type="ChEBI" id="CHEBI:15377"/>
        <dbReference type="ChEBI" id="CHEBI:15378"/>
        <dbReference type="ChEBI" id="CHEBI:58720"/>
        <dbReference type="ChEBI" id="CHEBI:62932"/>
        <dbReference type="ChEBI" id="CHEBI:66982"/>
        <dbReference type="EC" id="3.1.1.93"/>
    </reaction>
    <physiologicalReaction direction="left-to-right" evidence="11">
        <dbReference type="Rhea" id="RHEA:34180"/>
    </physiologicalReaction>
</comment>
<dbReference type="Gene3D" id="3.40.50.1820">
    <property type="entry name" value="alpha/beta hydrolase"/>
    <property type="match status" value="1"/>
</dbReference>
<dbReference type="PANTHER" id="PTHR16138:SF7">
    <property type="entry name" value="PALMITOYL-PROTEIN THIOESTERASE ABHD10, MITOCHONDRIAL"/>
    <property type="match status" value="1"/>
</dbReference>
<dbReference type="SUPFAM" id="SSF53474">
    <property type="entry name" value="alpha/beta-Hydrolases"/>
    <property type="match status" value="1"/>
</dbReference>
<feature type="domain" description="Serine aminopeptidase S33" evidence="12">
    <location>
        <begin position="31"/>
        <end position="138"/>
    </location>
</feature>
<dbReference type="InterPro" id="IPR000073">
    <property type="entry name" value="AB_hydrolase_1"/>
</dbReference>
<evidence type="ECO:0000259" key="12">
    <source>
        <dbReference type="Pfam" id="PF12146"/>
    </source>
</evidence>
<dbReference type="EMBL" id="BAAAFZ010000007">
    <property type="protein sequence ID" value="GAA0569292.1"/>
    <property type="molecule type" value="Genomic_DNA"/>
</dbReference>
<dbReference type="InterPro" id="IPR052382">
    <property type="entry name" value="ABHD10_acyl-thioesterase"/>
</dbReference>
<accession>A0ABN1ELS3</accession>
<dbReference type="PRINTS" id="PR00111">
    <property type="entry name" value="ABHYDROLASE"/>
</dbReference>
<protein>
    <recommendedName>
        <fullName evidence="5">Palmitoyl-protein thioesterase ABHD10, mitochondrial</fullName>
        <ecNumber evidence="4">3.1.1.93</ecNumber>
        <ecNumber evidence="1">3.1.2.22</ecNumber>
    </recommendedName>
    <alternativeName>
        <fullName evidence="7">Acyl-protein thioesterase ABHD10</fullName>
    </alternativeName>
    <alternativeName>
        <fullName evidence="8">Alpha/beta hydrolase domain-containing protein 10</fullName>
    </alternativeName>
    <alternativeName>
        <fullName evidence="6">Mycophenolic acid acyl-glucuronide esterase, mitochondrial</fullName>
    </alternativeName>
</protein>
<evidence type="ECO:0000256" key="6">
    <source>
        <dbReference type="ARBA" id="ARBA00041520"/>
    </source>
</evidence>
<dbReference type="Proteomes" id="UP001501588">
    <property type="component" value="Unassembled WGS sequence"/>
</dbReference>
<evidence type="ECO:0000256" key="8">
    <source>
        <dbReference type="ARBA" id="ARBA00042704"/>
    </source>
</evidence>
<gene>
    <name evidence="13" type="ORF">GCM10009416_04560</name>
</gene>
<dbReference type="InterPro" id="IPR022742">
    <property type="entry name" value="Hydrolase_4"/>
</dbReference>
<dbReference type="InterPro" id="IPR029058">
    <property type="entry name" value="AB_hydrolase_fold"/>
</dbReference>
<evidence type="ECO:0000313" key="13">
    <source>
        <dbReference type="EMBL" id="GAA0569292.1"/>
    </source>
</evidence>
<comment type="caution">
    <text evidence="13">The sequence shown here is derived from an EMBL/GenBank/DDBJ whole genome shotgun (WGS) entry which is preliminary data.</text>
</comment>
<proteinExistence type="predicted"/>
<dbReference type="GO" id="GO:0016787">
    <property type="term" value="F:hydrolase activity"/>
    <property type="evidence" value="ECO:0007669"/>
    <property type="project" value="UniProtKB-KW"/>
</dbReference>
<dbReference type="Pfam" id="PF12146">
    <property type="entry name" value="Hydrolase_4"/>
    <property type="match status" value="1"/>
</dbReference>
<keyword evidence="3" id="KW-0809">Transit peptide</keyword>
<evidence type="ECO:0000313" key="14">
    <source>
        <dbReference type="Proteomes" id="UP001501588"/>
    </source>
</evidence>
<evidence type="ECO:0000256" key="1">
    <source>
        <dbReference type="ARBA" id="ARBA00012423"/>
    </source>
</evidence>
<evidence type="ECO:0000256" key="9">
    <source>
        <dbReference type="ARBA" id="ARBA00046047"/>
    </source>
</evidence>
<evidence type="ECO:0000256" key="10">
    <source>
        <dbReference type="ARBA" id="ARBA00047409"/>
    </source>
</evidence>
<evidence type="ECO:0000256" key="2">
    <source>
        <dbReference type="ARBA" id="ARBA00022801"/>
    </source>
</evidence>
<evidence type="ECO:0000256" key="5">
    <source>
        <dbReference type="ARBA" id="ARBA00039314"/>
    </source>
</evidence>
<sequence>MTGGGEEAGRFDRGDGVELAWRRRAGRGPGVVFLGGFNSDMTGTKAEELSAFCAAEGRAFLRFDYSGHGASGGRFVDGTIGRWAEDATCAFDRLTEGPQVLVGSSMGGWIALLLALRRPERVAALVGIAAAPDFTARMREELPAEAREAIAREGVWHRPSAYGDPYPITRALIDEGERHMLLRGGGPVPLSAPVRLLHGQRDPDVPWELSLRVAEAVASEDVQVALVKDGDHRLSRPQDLALLRRTLAALFAEDGG</sequence>